<dbReference type="InterPro" id="IPR032831">
    <property type="entry name" value="LptM_cons"/>
</dbReference>
<keyword evidence="6" id="KW-0449">Lipoprotein</keyword>
<proteinExistence type="predicted"/>
<evidence type="ECO:0000256" key="5">
    <source>
        <dbReference type="ARBA" id="ARBA00023237"/>
    </source>
</evidence>
<evidence type="ECO:0008006" key="10">
    <source>
        <dbReference type="Google" id="ProtNLM"/>
    </source>
</evidence>
<gene>
    <name evidence="8" type="ORF">CKO31_24335</name>
</gene>
<feature type="region of interest" description="Disordered" evidence="7">
    <location>
        <begin position="47"/>
        <end position="85"/>
    </location>
</feature>
<keyword evidence="5" id="KW-0998">Cell outer membrane</keyword>
<evidence type="ECO:0000256" key="4">
    <source>
        <dbReference type="ARBA" id="ARBA00023139"/>
    </source>
</evidence>
<keyword evidence="9" id="KW-1185">Reference proteome</keyword>
<evidence type="ECO:0000256" key="6">
    <source>
        <dbReference type="ARBA" id="ARBA00023288"/>
    </source>
</evidence>
<dbReference type="NCBIfam" id="NF047847">
    <property type="entry name" value="SS_mature_LptM"/>
    <property type="match status" value="1"/>
</dbReference>
<accession>A0ABS1CR16</accession>
<evidence type="ECO:0000256" key="1">
    <source>
        <dbReference type="ARBA" id="ARBA00004459"/>
    </source>
</evidence>
<protein>
    <recommendedName>
        <fullName evidence="10">Lipoprotein</fullName>
    </recommendedName>
</protein>
<feature type="compositionally biased region" description="Basic and acidic residues" evidence="7">
    <location>
        <begin position="47"/>
        <end position="57"/>
    </location>
</feature>
<evidence type="ECO:0000256" key="2">
    <source>
        <dbReference type="ARBA" id="ARBA00022729"/>
    </source>
</evidence>
<dbReference type="EMBL" id="NRRV01000121">
    <property type="protein sequence ID" value="MBK1633806.1"/>
    <property type="molecule type" value="Genomic_DNA"/>
</dbReference>
<comment type="caution">
    <text evidence="8">The sequence shown here is derived from an EMBL/GenBank/DDBJ whole genome shotgun (WGS) entry which is preliminary data.</text>
</comment>
<keyword evidence="4" id="KW-0564">Palmitate</keyword>
<reference evidence="8 9" key="1">
    <citation type="journal article" date="2020" name="Microorganisms">
        <title>Osmotic Adaptation and Compatible Solute Biosynthesis of Phototrophic Bacteria as Revealed from Genome Analyses.</title>
        <authorList>
            <person name="Imhoff J.F."/>
            <person name="Rahn T."/>
            <person name="Kunzel S."/>
            <person name="Keller A."/>
            <person name="Neulinger S.C."/>
        </authorList>
    </citation>
    <scope>NUCLEOTIDE SEQUENCE [LARGE SCALE GENOMIC DNA]</scope>
    <source>
        <strain evidence="8 9">DSM 6210</strain>
    </source>
</reference>
<evidence type="ECO:0000313" key="8">
    <source>
        <dbReference type="EMBL" id="MBK1633806.1"/>
    </source>
</evidence>
<keyword evidence="3" id="KW-0472">Membrane</keyword>
<organism evidence="8 9">
    <name type="scientific">Thiohalocapsa halophila</name>
    <dbReference type="NCBI Taxonomy" id="69359"/>
    <lineage>
        <taxon>Bacteria</taxon>
        <taxon>Pseudomonadati</taxon>
        <taxon>Pseudomonadota</taxon>
        <taxon>Gammaproteobacteria</taxon>
        <taxon>Chromatiales</taxon>
        <taxon>Chromatiaceae</taxon>
        <taxon>Thiohalocapsa</taxon>
    </lineage>
</organism>
<comment type="subcellular location">
    <subcellularLocation>
        <location evidence="1">Cell outer membrane</location>
        <topology evidence="1">Lipid-anchor</topology>
    </subcellularLocation>
</comment>
<evidence type="ECO:0000256" key="7">
    <source>
        <dbReference type="SAM" id="MobiDB-lite"/>
    </source>
</evidence>
<dbReference type="Proteomes" id="UP000748752">
    <property type="component" value="Unassembled WGS sequence"/>
</dbReference>
<evidence type="ECO:0000313" key="9">
    <source>
        <dbReference type="Proteomes" id="UP000748752"/>
    </source>
</evidence>
<keyword evidence="2" id="KW-0732">Signal</keyword>
<sequence length="85" mass="8740">MPGSGGCGIIGAMQSRRRHCLLLPGLACALLLGACGQKGSLYLAEDDPARAERDARGKAPPFPFPSETADWPPDPPAQPAADAGQ</sequence>
<evidence type="ECO:0000256" key="3">
    <source>
        <dbReference type="ARBA" id="ARBA00023136"/>
    </source>
</evidence>
<name>A0ABS1CR16_9GAMM</name>